<dbReference type="InterPro" id="IPR027910">
    <property type="entry name" value="YdiL_sf"/>
</dbReference>
<evidence type="ECO:0000313" key="1">
    <source>
        <dbReference type="EMBL" id="EEH64550.1"/>
    </source>
</evidence>
<comment type="caution">
    <text evidence="1">The sequence shown here is derived from an EMBL/GenBank/DDBJ whole genome shotgun (WGS) entry which is preliminary data.</text>
</comment>
<dbReference type="Proteomes" id="UP000010301">
    <property type="component" value="Unassembled WGS sequence"/>
</dbReference>
<reference evidence="1 2" key="1">
    <citation type="submission" date="2009-01" db="EMBL/GenBank/DDBJ databases">
        <authorList>
            <person name="Qin X."/>
            <person name="Bachman B."/>
            <person name="Battles P."/>
            <person name="Bell A."/>
            <person name="Bess C."/>
            <person name="Bickham C."/>
            <person name="Chaboub L."/>
            <person name="Chen D."/>
            <person name="Coyle M."/>
            <person name="Deiros D.R."/>
            <person name="Dinh H."/>
            <person name="Forbes L."/>
            <person name="Fowler G."/>
            <person name="Francisco L."/>
            <person name="Fu Q."/>
            <person name="Gubbala S."/>
            <person name="Hale W."/>
            <person name="Han Y."/>
            <person name="Hemphill L."/>
            <person name="Highlander S.K."/>
            <person name="Hirani K."/>
            <person name="Hogues M."/>
            <person name="Jackson L."/>
            <person name="Jakkamsetti A."/>
            <person name="Javaid M."/>
            <person name="Jiang H."/>
            <person name="Korchina V."/>
            <person name="Kovar C."/>
            <person name="Lara F."/>
            <person name="Lee S."/>
            <person name="Mata R."/>
            <person name="Mathew T."/>
            <person name="Moen C."/>
            <person name="Morales K."/>
            <person name="Munidasa M."/>
            <person name="Nazareth L."/>
            <person name="Ngo R."/>
            <person name="Nguyen L."/>
            <person name="Okwuonu G."/>
            <person name="Ongeri F."/>
            <person name="Patil S."/>
            <person name="Petrosino J."/>
            <person name="Pham C."/>
            <person name="Pham P."/>
            <person name="Pu L.-L."/>
            <person name="Puazo M."/>
            <person name="Raj R."/>
            <person name="Reid J."/>
            <person name="Rouhana J."/>
            <person name="Saada N."/>
            <person name="Shang Y."/>
            <person name="Simmons D."/>
            <person name="Thornton R."/>
            <person name="Warren J."/>
            <person name="Weissenberger G."/>
            <person name="Zhang J."/>
            <person name="Zhang L."/>
            <person name="Zhou C."/>
            <person name="Zhu D."/>
            <person name="Muzny D."/>
            <person name="Worley K."/>
            <person name="Gibbs R."/>
        </authorList>
    </citation>
    <scope>NUCLEOTIDE SEQUENCE [LARGE SCALE GENOMIC DNA]</scope>
    <source>
        <strain evidence="1 2">DSM 15436</strain>
    </source>
</reference>
<organism evidence="1 2">
    <name type="scientific">Gleimia coleocanis DSM 15436</name>
    <dbReference type="NCBI Taxonomy" id="525245"/>
    <lineage>
        <taxon>Bacteria</taxon>
        <taxon>Bacillati</taxon>
        <taxon>Actinomycetota</taxon>
        <taxon>Actinomycetes</taxon>
        <taxon>Actinomycetales</taxon>
        <taxon>Actinomycetaceae</taxon>
        <taxon>Gleimia</taxon>
    </lineage>
</organism>
<dbReference type="HOGENOM" id="CLU_1903269_0_0_11"/>
<dbReference type="EMBL" id="ACFG01000004">
    <property type="protein sequence ID" value="EEH64550.1"/>
    <property type="molecule type" value="Genomic_DNA"/>
</dbReference>
<protein>
    <submittedName>
        <fullName evidence="1">Uncharacterized protein</fullName>
    </submittedName>
</protein>
<accession>C0VYP7</accession>
<keyword evidence="2" id="KW-1185">Reference proteome</keyword>
<dbReference type="AlphaFoldDB" id="C0VYP7"/>
<dbReference type="Gene3D" id="1.10.3100.10">
    <property type="entry name" value="Putative cytoplasmic protein"/>
    <property type="match status" value="1"/>
</dbReference>
<sequence length="122" mass="13928">MGMTREWVASMLGVNPRTAGYWEAVKTDEVPDYVEDFILDWWETYQERVREVLAEVHEETMKNGRSPECVNLTRFATKKQCQRANSSMTAGMHAALLGHITMALEQAKFTVEINFTPINVGD</sequence>
<gene>
    <name evidence="1" type="ORF">HMPREF0044_0287</name>
</gene>
<name>C0VYP7_9ACTO</name>
<evidence type="ECO:0000313" key="2">
    <source>
        <dbReference type="Proteomes" id="UP000010301"/>
    </source>
</evidence>
<proteinExistence type="predicted"/>